<dbReference type="PANTHER" id="PTHR42748:SF3">
    <property type="entry name" value="BLL4366 PROTEIN"/>
    <property type="match status" value="1"/>
</dbReference>
<dbReference type="InterPro" id="IPR036291">
    <property type="entry name" value="NAD(P)-bd_dom_sf"/>
</dbReference>
<dbReference type="RefSeq" id="WP_329405867.1">
    <property type="nucleotide sequence ID" value="NZ_CP109441.1"/>
</dbReference>
<keyword evidence="4" id="KW-1185">Reference proteome</keyword>
<dbReference type="Proteomes" id="UP001432062">
    <property type="component" value="Chromosome"/>
</dbReference>
<evidence type="ECO:0000313" key="3">
    <source>
        <dbReference type="EMBL" id="WUV43399.1"/>
    </source>
</evidence>
<dbReference type="Gene3D" id="3.40.50.720">
    <property type="entry name" value="NAD(P)-binding Rossmann-like Domain"/>
    <property type="match status" value="1"/>
</dbReference>
<protein>
    <submittedName>
        <fullName evidence="3">SDR family oxidoreductase</fullName>
    </submittedName>
</protein>
<feature type="domain" description="NAD(P)-binding" evidence="2">
    <location>
        <begin position="43"/>
        <end position="137"/>
    </location>
</feature>
<name>A0ABZ1YNR9_9NOCA</name>
<dbReference type="EMBL" id="CP109441">
    <property type="protein sequence ID" value="WUV43399.1"/>
    <property type="molecule type" value="Genomic_DNA"/>
</dbReference>
<evidence type="ECO:0000313" key="4">
    <source>
        <dbReference type="Proteomes" id="UP001432062"/>
    </source>
</evidence>
<evidence type="ECO:0000256" key="1">
    <source>
        <dbReference type="ARBA" id="ARBA00022857"/>
    </source>
</evidence>
<reference evidence="3" key="1">
    <citation type="submission" date="2022-10" db="EMBL/GenBank/DDBJ databases">
        <title>The complete genomes of actinobacterial strains from the NBC collection.</title>
        <authorList>
            <person name="Joergensen T.S."/>
            <person name="Alvarez Arevalo M."/>
            <person name="Sterndorff E.B."/>
            <person name="Faurdal D."/>
            <person name="Vuksanovic O."/>
            <person name="Mourched A.-S."/>
            <person name="Charusanti P."/>
            <person name="Shaw S."/>
            <person name="Blin K."/>
            <person name="Weber T."/>
        </authorList>
    </citation>
    <scope>NUCLEOTIDE SEQUENCE</scope>
    <source>
        <strain evidence="3">NBC_01482</strain>
    </source>
</reference>
<dbReference type="InterPro" id="IPR016040">
    <property type="entry name" value="NAD(P)-bd_dom"/>
</dbReference>
<sequence length="247" mass="25572">MKIVVIGGTGLIGSKLVARLGEHGHEAVPAAPSTGVNTLTGVGVKEVLQGADVLVDVSNSPSFADDDVMKFFRTSTENLLAAADEAGVGHYVALSVVGTKRLPESGYFRAKVAQEELIKGSGLAYSLVHATQFFEFASGIADSATKDGTVRLSGAGVQPMAADDVATAVGSTAAGTPVNGIVEVAGPEVFGLDEWISTVLTARSDPREVVTDPQARYFGAVLEQESLLPGEGAWLGQTTLSEWLARK</sequence>
<dbReference type="PANTHER" id="PTHR42748">
    <property type="entry name" value="NITROGEN METABOLITE REPRESSION PROTEIN NMRA FAMILY MEMBER"/>
    <property type="match status" value="1"/>
</dbReference>
<dbReference type="InterPro" id="IPR051164">
    <property type="entry name" value="NmrA-like_oxidored"/>
</dbReference>
<keyword evidence="1" id="KW-0521">NADP</keyword>
<dbReference type="SUPFAM" id="SSF51735">
    <property type="entry name" value="NAD(P)-binding Rossmann-fold domains"/>
    <property type="match status" value="1"/>
</dbReference>
<dbReference type="Pfam" id="PF13460">
    <property type="entry name" value="NAD_binding_10"/>
    <property type="match status" value="1"/>
</dbReference>
<proteinExistence type="predicted"/>
<gene>
    <name evidence="3" type="ORF">OG563_29750</name>
</gene>
<organism evidence="3 4">
    <name type="scientific">Nocardia vinacea</name>
    <dbReference type="NCBI Taxonomy" id="96468"/>
    <lineage>
        <taxon>Bacteria</taxon>
        <taxon>Bacillati</taxon>
        <taxon>Actinomycetota</taxon>
        <taxon>Actinomycetes</taxon>
        <taxon>Mycobacteriales</taxon>
        <taxon>Nocardiaceae</taxon>
        <taxon>Nocardia</taxon>
    </lineage>
</organism>
<evidence type="ECO:0000259" key="2">
    <source>
        <dbReference type="Pfam" id="PF13460"/>
    </source>
</evidence>
<accession>A0ABZ1YNR9</accession>